<feature type="compositionally biased region" description="Low complexity" evidence="8">
    <location>
        <begin position="712"/>
        <end position="728"/>
    </location>
</feature>
<feature type="region of interest" description="Disordered" evidence="8">
    <location>
        <begin position="1108"/>
        <end position="1128"/>
    </location>
</feature>
<comment type="similarity">
    <text evidence="5">Belongs to the PUF3 family.</text>
</comment>
<feature type="compositionally biased region" description="Low complexity" evidence="8">
    <location>
        <begin position="27"/>
        <end position="55"/>
    </location>
</feature>
<dbReference type="PROSITE" id="PS50303">
    <property type="entry name" value="PUM_HD"/>
    <property type="match status" value="1"/>
</dbReference>
<feature type="compositionally biased region" description="Polar residues" evidence="8">
    <location>
        <begin position="117"/>
        <end position="126"/>
    </location>
</feature>
<keyword evidence="2" id="KW-0963">Cytoplasm</keyword>
<comment type="caution">
    <text evidence="10">The sequence shown here is derived from an EMBL/GenBank/DDBJ whole genome shotgun (WGS) entry which is preliminary data.</text>
</comment>
<evidence type="ECO:0000256" key="5">
    <source>
        <dbReference type="ARBA" id="ARBA00060736"/>
    </source>
</evidence>
<dbReference type="PROSITE" id="PS50302">
    <property type="entry name" value="PUM"/>
    <property type="match status" value="8"/>
</dbReference>
<feature type="repeat" description="Pumilio" evidence="7">
    <location>
        <begin position="808"/>
        <end position="843"/>
    </location>
</feature>
<dbReference type="SUPFAM" id="SSF48371">
    <property type="entry name" value="ARM repeat"/>
    <property type="match status" value="1"/>
</dbReference>
<feature type="compositionally biased region" description="Low complexity" evidence="8">
    <location>
        <begin position="600"/>
        <end position="613"/>
    </location>
</feature>
<sequence length="1128" mass="124444">MPRVPMDDHYLHSNAAGHLHASNNANTASAAATSTASNNNSLQTGLGSGLLSHGSIHQPTTMNQQGQQLASLLRGKLNDYGSGIPGASSGFDISRSSSAPPNQQAQSRFGLGPGFDSQPSSDLRSESDYQNFYMSPSRQDPRLAPSSMYSPGLSWQMWSNPGTSSSGLGADGLKGLDDTNSNSSRFGKELGREDHFGSTSSALHPRAADPSLLWRQDIKSTDAPRSETHSPMLPRYGLEPARSVASMPSSPLFGAHSTDHMSHIWAPTVSSPAHDFPRSPSPLLNMPHHGHHSSQQQSHHLMSQGLSPSQALRSPLSQSSTLRHGSTEGNELDDQLNDNGLSDDLDDRSSHLKSVLNAALDGGDEERIPSAVSARSPLFQTKFAPPPRSSSTPPIHNRNFTKNAPPGFSLDQDAGQSELEFGMQNMGFNDSEDELAIQQANIRRQQYELGQQQLKLQQMQLQQQQRQQHQQLHLLQQKQGYHGSHTPVTAYSPYFENQTMLKDPRLINPQYGYDYNQMTHPGFMAKKEQFAPVQKDFHSMFEGHDEASLGFRANDLAYDPRRIQNPGLSLTPDFHKASLLQLQQQQQQHGGVYSPGPLTSGSFSGEFSGSVSGRGSGMNSPNLAQMETRVAAANAAAEQKLRLQSQQILLQQQQLLLLQQQQQQQQQSQTQQTGGSTPKQGHHNQSKQQGRSKQKHHKNQDNAKGHSEAEHQASSWSSSNASPPNSHSRQQQHHADDESGTDAHSDSAHGQRSALLEDFRNNKTNKKYELKDIAGSVVEFSSDQHGSRFIQQKLETATDEEKQMVFEEILPHALQLMTDVFGNYVIQKFFEHGQQDQKTVLAQQMEGHVLSLALQMYGCRVVQKGLEHVLSDQQAILVKELDGNVLKCVKDQNGNHVIQKAIECVPAEHIQFIINAFTGQVYTLATHPYGCRVIQRMFEYCSETKTPLMDELHKYIPNLVQDQYGNYVIQHILERGKPSEKSLVVSKIFGQVLPLSKHKFASNVVEKCVAYGSKLDRQKLIEEVITTKPDGTMPLVLMMKDQFANYVIQKMLDVVDGEQRDVLVAKIKPQLPSLKKYTYGKHLITKVERLMAMQNSQSGVDSFVSHGATSSAAAGSSSPMPANATAHS</sequence>
<dbReference type="SMART" id="SM00025">
    <property type="entry name" value="Pumilio"/>
    <property type="match status" value="8"/>
</dbReference>
<feature type="repeat" description="Pumilio" evidence="7">
    <location>
        <begin position="951"/>
        <end position="986"/>
    </location>
</feature>
<dbReference type="GO" id="GO:0000288">
    <property type="term" value="P:nuclear-transcribed mRNA catabolic process, deadenylation-dependent decay"/>
    <property type="evidence" value="ECO:0007669"/>
    <property type="project" value="TreeGrafter"/>
</dbReference>
<dbReference type="GO" id="GO:0005737">
    <property type="term" value="C:cytoplasm"/>
    <property type="evidence" value="ECO:0007669"/>
    <property type="project" value="UniProtKB-SubCell"/>
</dbReference>
<feature type="region of interest" description="Disordered" evidence="8">
    <location>
        <begin position="581"/>
        <end position="621"/>
    </location>
</feature>
<dbReference type="InterPro" id="IPR001313">
    <property type="entry name" value="Pumilio_RNA-bd_rpt"/>
</dbReference>
<feature type="compositionally biased region" description="Basic residues" evidence="8">
    <location>
        <begin position="680"/>
        <end position="698"/>
    </location>
</feature>
<keyword evidence="3" id="KW-0677">Repeat</keyword>
<evidence type="ECO:0000313" key="11">
    <source>
        <dbReference type="Proteomes" id="UP000827284"/>
    </source>
</evidence>
<evidence type="ECO:0000256" key="2">
    <source>
        <dbReference type="ARBA" id="ARBA00022490"/>
    </source>
</evidence>
<gene>
    <name evidence="10" type="ORF">EMPS_03685</name>
</gene>
<protein>
    <recommendedName>
        <fullName evidence="6">Pumilio homology domain family member 3</fullName>
    </recommendedName>
</protein>
<evidence type="ECO:0000313" key="10">
    <source>
        <dbReference type="EMBL" id="GJJ71335.1"/>
    </source>
</evidence>
<feature type="region of interest" description="Disordered" evidence="8">
    <location>
        <begin position="166"/>
        <end position="215"/>
    </location>
</feature>
<feature type="region of interest" description="Disordered" evidence="8">
    <location>
        <begin position="27"/>
        <end position="68"/>
    </location>
</feature>
<dbReference type="GO" id="GO:0003730">
    <property type="term" value="F:mRNA 3'-UTR binding"/>
    <property type="evidence" value="ECO:0007669"/>
    <property type="project" value="TreeGrafter"/>
</dbReference>
<dbReference type="InterPro" id="IPR011989">
    <property type="entry name" value="ARM-like"/>
</dbReference>
<dbReference type="FunFam" id="1.25.10.10:FF:000004">
    <property type="entry name" value="Pumilio homolog 1 isoform 2"/>
    <property type="match status" value="1"/>
</dbReference>
<feature type="compositionally biased region" description="Basic and acidic residues" evidence="8">
    <location>
        <begin position="733"/>
        <end position="760"/>
    </location>
</feature>
<dbReference type="Proteomes" id="UP000827284">
    <property type="component" value="Unassembled WGS sequence"/>
</dbReference>
<organism evidence="10 11">
    <name type="scientific">Entomortierella parvispora</name>
    <dbReference type="NCBI Taxonomy" id="205924"/>
    <lineage>
        <taxon>Eukaryota</taxon>
        <taxon>Fungi</taxon>
        <taxon>Fungi incertae sedis</taxon>
        <taxon>Mucoromycota</taxon>
        <taxon>Mortierellomycotina</taxon>
        <taxon>Mortierellomycetes</taxon>
        <taxon>Mortierellales</taxon>
        <taxon>Mortierellaceae</taxon>
        <taxon>Entomortierella</taxon>
    </lineage>
</organism>
<feature type="repeat" description="Pumilio" evidence="7">
    <location>
        <begin position="987"/>
        <end position="1022"/>
    </location>
</feature>
<dbReference type="OrthoDB" id="668540at2759"/>
<dbReference type="AlphaFoldDB" id="A0A9P3LV40"/>
<evidence type="ECO:0000259" key="9">
    <source>
        <dbReference type="PROSITE" id="PS50303"/>
    </source>
</evidence>
<feature type="compositionally biased region" description="Acidic residues" evidence="8">
    <location>
        <begin position="330"/>
        <end position="345"/>
    </location>
</feature>
<dbReference type="Pfam" id="PF00806">
    <property type="entry name" value="PUF"/>
    <property type="match status" value="8"/>
</dbReference>
<feature type="region of interest" description="Disordered" evidence="8">
    <location>
        <begin position="667"/>
        <end position="760"/>
    </location>
</feature>
<name>A0A9P3LV40_9FUNG</name>
<evidence type="ECO:0000256" key="7">
    <source>
        <dbReference type="PROSITE-ProRule" id="PRU00317"/>
    </source>
</evidence>
<dbReference type="InterPro" id="IPR016024">
    <property type="entry name" value="ARM-type_fold"/>
</dbReference>
<feature type="compositionally biased region" description="Low complexity" evidence="8">
    <location>
        <begin position="293"/>
        <end position="307"/>
    </location>
</feature>
<reference evidence="10" key="2">
    <citation type="journal article" date="2022" name="Microbiol. Resour. Announc.">
        <title>Whole-Genome Sequence of Entomortierella parvispora E1425, a Mucoromycotan Fungus Associated with Burkholderiaceae-Related Endosymbiotic Bacteria.</title>
        <authorList>
            <person name="Herlambang A."/>
            <person name="Guo Y."/>
            <person name="Takashima Y."/>
            <person name="Narisawa K."/>
            <person name="Ohta H."/>
            <person name="Nishizawa T."/>
        </authorList>
    </citation>
    <scope>NUCLEOTIDE SEQUENCE</scope>
    <source>
        <strain evidence="10">E1425</strain>
    </source>
</reference>
<keyword evidence="11" id="KW-1185">Reference proteome</keyword>
<evidence type="ECO:0000256" key="1">
    <source>
        <dbReference type="ARBA" id="ARBA00004496"/>
    </source>
</evidence>
<accession>A0A9P3LV40</accession>
<dbReference type="PANTHER" id="PTHR12537:SF12">
    <property type="entry name" value="MATERNAL PROTEIN PUMILIO"/>
    <property type="match status" value="1"/>
</dbReference>
<dbReference type="PANTHER" id="PTHR12537">
    <property type="entry name" value="RNA BINDING PROTEIN PUMILIO-RELATED"/>
    <property type="match status" value="1"/>
</dbReference>
<reference evidence="10" key="1">
    <citation type="submission" date="2021-11" db="EMBL/GenBank/DDBJ databases">
        <authorList>
            <person name="Herlambang A."/>
            <person name="Guo Y."/>
            <person name="Takashima Y."/>
            <person name="Nishizawa T."/>
        </authorList>
    </citation>
    <scope>NUCLEOTIDE SEQUENCE</scope>
    <source>
        <strain evidence="10">E1425</strain>
    </source>
</reference>
<feature type="repeat" description="Pumilio" evidence="7">
    <location>
        <begin position="1023"/>
        <end position="1065"/>
    </location>
</feature>
<feature type="repeat" description="Pumilio" evidence="7">
    <location>
        <begin position="772"/>
        <end position="807"/>
    </location>
</feature>
<feature type="compositionally biased region" description="Polar residues" evidence="8">
    <location>
        <begin position="389"/>
        <end position="402"/>
    </location>
</feature>
<feature type="repeat" description="Pumilio" evidence="7">
    <location>
        <begin position="916"/>
        <end position="943"/>
    </location>
</feature>
<dbReference type="CDD" id="cd07920">
    <property type="entry name" value="Pumilio"/>
    <property type="match status" value="1"/>
</dbReference>
<feature type="repeat" description="Pumilio" evidence="7">
    <location>
        <begin position="880"/>
        <end position="915"/>
    </location>
</feature>
<keyword evidence="4" id="KW-0694">RNA-binding</keyword>
<feature type="region of interest" description="Disordered" evidence="8">
    <location>
        <begin position="88"/>
        <end position="126"/>
    </location>
</feature>
<feature type="compositionally biased region" description="Basic and acidic residues" evidence="8">
    <location>
        <begin position="186"/>
        <end position="196"/>
    </location>
</feature>
<feature type="repeat" description="Pumilio" evidence="7">
    <location>
        <begin position="844"/>
        <end position="879"/>
    </location>
</feature>
<evidence type="ECO:0000256" key="4">
    <source>
        <dbReference type="ARBA" id="ARBA00022884"/>
    </source>
</evidence>
<feature type="region of interest" description="Disordered" evidence="8">
    <location>
        <begin position="367"/>
        <end position="413"/>
    </location>
</feature>
<feature type="domain" description="PUM-HD" evidence="9">
    <location>
        <begin position="751"/>
        <end position="1091"/>
    </location>
</feature>
<feature type="region of interest" description="Disordered" evidence="8">
    <location>
        <begin position="271"/>
        <end position="345"/>
    </location>
</feature>
<feature type="compositionally biased region" description="Low complexity" evidence="8">
    <location>
        <begin position="94"/>
        <end position="108"/>
    </location>
</feature>
<feature type="compositionally biased region" description="Basic and acidic residues" evidence="8">
    <location>
        <begin position="699"/>
        <end position="711"/>
    </location>
</feature>
<dbReference type="Gene3D" id="1.25.10.10">
    <property type="entry name" value="Leucine-rich Repeat Variant"/>
    <property type="match status" value="1"/>
</dbReference>
<dbReference type="EMBL" id="BQFW01000005">
    <property type="protein sequence ID" value="GJJ71335.1"/>
    <property type="molecule type" value="Genomic_DNA"/>
</dbReference>
<feature type="compositionally biased region" description="Polar residues" evidence="8">
    <location>
        <begin position="57"/>
        <end position="68"/>
    </location>
</feature>
<evidence type="ECO:0000256" key="6">
    <source>
        <dbReference type="ARBA" id="ARBA00081811"/>
    </source>
</evidence>
<evidence type="ECO:0000256" key="3">
    <source>
        <dbReference type="ARBA" id="ARBA00022737"/>
    </source>
</evidence>
<dbReference type="InterPro" id="IPR033712">
    <property type="entry name" value="Pumilio_RNA-bd"/>
</dbReference>
<evidence type="ECO:0000256" key="8">
    <source>
        <dbReference type="SAM" id="MobiDB-lite"/>
    </source>
</evidence>
<dbReference type="InterPro" id="IPR033133">
    <property type="entry name" value="PUM-HD"/>
</dbReference>
<feature type="compositionally biased region" description="Polar residues" evidence="8">
    <location>
        <begin position="308"/>
        <end position="329"/>
    </location>
</feature>
<comment type="subcellular location">
    <subcellularLocation>
        <location evidence="1">Cytoplasm</location>
    </subcellularLocation>
</comment>
<proteinExistence type="inferred from homology"/>